<dbReference type="OrthoDB" id="9795390at2"/>
<proteinExistence type="inferred from homology"/>
<dbReference type="Pfam" id="PF03109">
    <property type="entry name" value="ABC1"/>
    <property type="match status" value="1"/>
</dbReference>
<dbReference type="GO" id="GO:0006744">
    <property type="term" value="P:ubiquinone biosynthetic process"/>
    <property type="evidence" value="ECO:0007669"/>
    <property type="project" value="TreeGrafter"/>
</dbReference>
<feature type="domain" description="ABC1 atypical kinase-like" evidence="5">
    <location>
        <begin position="75"/>
        <end position="314"/>
    </location>
</feature>
<dbReference type="CDD" id="cd13970">
    <property type="entry name" value="ABC1_ADCK3"/>
    <property type="match status" value="1"/>
</dbReference>
<dbReference type="EMBL" id="PZKF01000026">
    <property type="protein sequence ID" value="PTE17022.1"/>
    <property type="molecule type" value="Genomic_DNA"/>
</dbReference>
<dbReference type="InterPro" id="IPR011009">
    <property type="entry name" value="Kinase-like_dom_sf"/>
</dbReference>
<dbReference type="GO" id="GO:0005524">
    <property type="term" value="F:ATP binding"/>
    <property type="evidence" value="ECO:0007669"/>
    <property type="project" value="UniProtKB-KW"/>
</dbReference>
<evidence type="ECO:0000256" key="4">
    <source>
        <dbReference type="ARBA" id="ARBA00022840"/>
    </source>
</evidence>
<keyword evidence="2" id="KW-0808">Transferase</keyword>
<keyword evidence="4" id="KW-0067">ATP-binding</keyword>
<comment type="caution">
    <text evidence="6">The sequence shown here is derived from an EMBL/GenBank/DDBJ whole genome shotgun (WGS) entry which is preliminary data.</text>
</comment>
<keyword evidence="3" id="KW-0547">Nucleotide-binding</keyword>
<evidence type="ECO:0000313" key="7">
    <source>
        <dbReference type="Proteomes" id="UP000241899"/>
    </source>
</evidence>
<evidence type="ECO:0000256" key="1">
    <source>
        <dbReference type="ARBA" id="ARBA00009670"/>
    </source>
</evidence>
<dbReference type="PANTHER" id="PTHR43851:SF3">
    <property type="entry name" value="COENZYME Q8"/>
    <property type="match status" value="1"/>
</dbReference>
<gene>
    <name evidence="6" type="ORF">C5F46_11320</name>
</gene>
<evidence type="ECO:0000259" key="5">
    <source>
        <dbReference type="Pfam" id="PF03109"/>
    </source>
</evidence>
<accession>A0A2T4JGI6</accession>
<evidence type="ECO:0000313" key="6">
    <source>
        <dbReference type="EMBL" id="PTE17022.1"/>
    </source>
</evidence>
<protein>
    <submittedName>
        <fullName evidence="6">Ubiquinol-cytochrome C reductase</fullName>
    </submittedName>
</protein>
<dbReference type="InterPro" id="IPR004147">
    <property type="entry name" value="ABC1_dom"/>
</dbReference>
<name>A0A2T4JGI6_9RHOB</name>
<dbReference type="InterPro" id="IPR051409">
    <property type="entry name" value="Atypical_kinase_ADCK"/>
</dbReference>
<comment type="similarity">
    <text evidence="1">Belongs to the protein kinase superfamily. ADCK protein kinase family.</text>
</comment>
<dbReference type="Proteomes" id="UP000241899">
    <property type="component" value="Unassembled WGS sequence"/>
</dbReference>
<dbReference type="GO" id="GO:0016740">
    <property type="term" value="F:transferase activity"/>
    <property type="evidence" value="ECO:0007669"/>
    <property type="project" value="UniProtKB-KW"/>
</dbReference>
<evidence type="ECO:0000256" key="3">
    <source>
        <dbReference type="ARBA" id="ARBA00022741"/>
    </source>
</evidence>
<dbReference type="InterPro" id="IPR034646">
    <property type="entry name" value="ADCK3_dom"/>
</dbReference>
<dbReference type="PANTHER" id="PTHR43851">
    <property type="match status" value="1"/>
</dbReference>
<dbReference type="SUPFAM" id="SSF56112">
    <property type="entry name" value="Protein kinase-like (PK-like)"/>
    <property type="match status" value="1"/>
</dbReference>
<evidence type="ECO:0000256" key="2">
    <source>
        <dbReference type="ARBA" id="ARBA00022679"/>
    </source>
</evidence>
<dbReference type="AlphaFoldDB" id="A0A2T4JGI6"/>
<sequence length="414" mass="46256">MAGGIAGGMLVDGAKQFAQGKRPTVSDLLLTPANAMKVTHQLAQLRGAAMKVGQLMSMDAGDMLPPELAEILGALRADAHHMPQNQLQAALNLRWGKNWQDRFSEFSFTPIAAASIGQVHRAQTKDGRDLAIKIQYPGVAASIDSDVNNVASLMRMSGVLPKTLDIMPMLAEAKRQLHEEADYKREGQYLARFAELLADSPDFIVPALHEDFSTPTILAMTYVEGVPVESLVDAPQEERDRIVGLLIGLLFRELFEFQLMQTDPNFANYRYDPQTRRLILLDFGATRAFPAEMPQTYRKLMQAGLAGDREGVRAALMEIGFFDDTTLRKHQETMLDMFEMTLEPLRLKGAFDFGNNDVAIRLRDAGMEIGTSRDFWHIPPMDTLFMQRKFGGVYMLASRLKARVNVRALMEPHL</sequence>
<organism evidence="6 7">
    <name type="scientific">Phaeovulum veldkampii DSM 11550</name>
    <dbReference type="NCBI Taxonomy" id="1185920"/>
    <lineage>
        <taxon>Bacteria</taxon>
        <taxon>Pseudomonadati</taxon>
        <taxon>Pseudomonadota</taxon>
        <taxon>Alphaproteobacteria</taxon>
        <taxon>Rhodobacterales</taxon>
        <taxon>Paracoccaceae</taxon>
        <taxon>Phaeovulum</taxon>
    </lineage>
</organism>
<keyword evidence="7" id="KW-1185">Reference proteome</keyword>
<reference evidence="6 7" key="1">
    <citation type="submission" date="2018-03" db="EMBL/GenBank/DDBJ databases">
        <title>Rhodobacter veldkampii.</title>
        <authorList>
            <person name="Meyer T.E."/>
            <person name="Miller S."/>
            <person name="Lodha T."/>
            <person name="Gandham S."/>
            <person name="Chintalapati S."/>
            <person name="Chintalapati V.R."/>
        </authorList>
    </citation>
    <scope>NUCLEOTIDE SEQUENCE [LARGE SCALE GENOMIC DNA]</scope>
    <source>
        <strain evidence="6 7">DSM 11550</strain>
    </source>
</reference>